<evidence type="ECO:0000313" key="3">
    <source>
        <dbReference type="EMBL" id="MBY6276191.1"/>
    </source>
</evidence>
<feature type="transmembrane region" description="Helical" evidence="1">
    <location>
        <begin position="74"/>
        <end position="97"/>
    </location>
</feature>
<dbReference type="PANTHER" id="PTHR35797:SF1">
    <property type="entry name" value="PROTEASE"/>
    <property type="match status" value="1"/>
</dbReference>
<feature type="transmembrane region" description="Helical" evidence="1">
    <location>
        <begin position="12"/>
        <end position="29"/>
    </location>
</feature>
<keyword evidence="1" id="KW-1133">Transmembrane helix</keyword>
<evidence type="ECO:0000259" key="2">
    <source>
        <dbReference type="Pfam" id="PF02517"/>
    </source>
</evidence>
<organism evidence="3 4">
    <name type="scientific">Symbiobacterium thermophilum</name>
    <dbReference type="NCBI Taxonomy" id="2734"/>
    <lineage>
        <taxon>Bacteria</taxon>
        <taxon>Bacillati</taxon>
        <taxon>Bacillota</taxon>
        <taxon>Clostridia</taxon>
        <taxon>Eubacteriales</taxon>
        <taxon>Symbiobacteriaceae</taxon>
        <taxon>Symbiobacterium</taxon>
    </lineage>
</organism>
<feature type="transmembrane region" description="Helical" evidence="1">
    <location>
        <begin position="176"/>
        <end position="194"/>
    </location>
</feature>
<proteinExistence type="predicted"/>
<dbReference type="EMBL" id="PIUK01000064">
    <property type="protein sequence ID" value="MBY6276191.1"/>
    <property type="molecule type" value="Genomic_DNA"/>
</dbReference>
<feature type="domain" description="CAAX prenyl protease 2/Lysostaphin resistance protein A-like" evidence="2">
    <location>
        <begin position="111"/>
        <end position="216"/>
    </location>
</feature>
<protein>
    <recommendedName>
        <fullName evidence="2">CAAX prenyl protease 2/Lysostaphin resistance protein A-like domain-containing protein</fullName>
    </recommendedName>
</protein>
<sequence length="258" mass="27868">MLTLSDKTQSILYILLVMAGSAAVVALGWHQLLMFVPALTALVMMLVIGRDGYTRDGWRRLGLGRAGVRRWPAALLLPAAALGGGYLAATAAGAAAPEPLPGAPGAARALNYLLLVAFYTFTFSLGEEVGWRGYLLPRLMAFGHRRGHLICGLAWAAFHYPVIFLSDLYLPDGNRLLGAGLFTLMVLPLSVVIGELRLRTGSLWVASLMHSAHNAFHEVVGIQFRLTEPFGRYLAGETGIVTILIYLAAAAWLLRRAD</sequence>
<dbReference type="InterPro" id="IPR042150">
    <property type="entry name" value="MmRce1-like"/>
</dbReference>
<feature type="transmembrane region" description="Helical" evidence="1">
    <location>
        <begin position="35"/>
        <end position="53"/>
    </location>
</feature>
<dbReference type="Pfam" id="PF02517">
    <property type="entry name" value="Rce1-like"/>
    <property type="match status" value="1"/>
</dbReference>
<dbReference type="PANTHER" id="PTHR35797">
    <property type="entry name" value="PROTEASE-RELATED"/>
    <property type="match status" value="1"/>
</dbReference>
<feature type="transmembrane region" description="Helical" evidence="1">
    <location>
        <begin position="109"/>
        <end position="126"/>
    </location>
</feature>
<dbReference type="GO" id="GO:0004175">
    <property type="term" value="F:endopeptidase activity"/>
    <property type="evidence" value="ECO:0007669"/>
    <property type="project" value="UniProtKB-ARBA"/>
</dbReference>
<accession>A0A953I9P2</accession>
<keyword evidence="1" id="KW-0812">Transmembrane</keyword>
<evidence type="ECO:0000256" key="1">
    <source>
        <dbReference type="SAM" id="Phobius"/>
    </source>
</evidence>
<reference evidence="3" key="1">
    <citation type="submission" date="2017-11" db="EMBL/GenBank/DDBJ databases">
        <title>Three new genomes from thermophilic consortium.</title>
        <authorList>
            <person name="Quaggio R."/>
            <person name="Amgarten D."/>
            <person name="Setubal J.C."/>
        </authorList>
    </citation>
    <scope>NUCLEOTIDE SEQUENCE</scope>
    <source>
        <strain evidence="3">ZCTH01-B2</strain>
    </source>
</reference>
<comment type="caution">
    <text evidence="3">The sequence shown here is derived from an EMBL/GenBank/DDBJ whole genome shotgun (WGS) entry which is preliminary data.</text>
</comment>
<gene>
    <name evidence="3" type="ORF">CWE10_08215</name>
</gene>
<name>A0A953I9P2_SYMTR</name>
<dbReference type="Proteomes" id="UP000732377">
    <property type="component" value="Unassembled WGS sequence"/>
</dbReference>
<dbReference type="RefSeq" id="WP_273379191.1">
    <property type="nucleotide sequence ID" value="NZ_PIUK01000064.1"/>
</dbReference>
<feature type="transmembrane region" description="Helical" evidence="1">
    <location>
        <begin position="147"/>
        <end position="170"/>
    </location>
</feature>
<feature type="transmembrane region" description="Helical" evidence="1">
    <location>
        <begin position="233"/>
        <end position="254"/>
    </location>
</feature>
<dbReference type="InterPro" id="IPR003675">
    <property type="entry name" value="Rce1/LyrA-like_dom"/>
</dbReference>
<keyword evidence="1" id="KW-0472">Membrane</keyword>
<dbReference type="AlphaFoldDB" id="A0A953I9P2"/>
<dbReference type="GO" id="GO:0080120">
    <property type="term" value="P:CAAX-box protein maturation"/>
    <property type="evidence" value="ECO:0007669"/>
    <property type="project" value="UniProtKB-ARBA"/>
</dbReference>
<evidence type="ECO:0000313" key="4">
    <source>
        <dbReference type="Proteomes" id="UP000732377"/>
    </source>
</evidence>